<organism evidence="1 2">
    <name type="scientific">Elysia crispata</name>
    <name type="common">lettuce slug</name>
    <dbReference type="NCBI Taxonomy" id="231223"/>
    <lineage>
        <taxon>Eukaryota</taxon>
        <taxon>Metazoa</taxon>
        <taxon>Spiralia</taxon>
        <taxon>Lophotrochozoa</taxon>
        <taxon>Mollusca</taxon>
        <taxon>Gastropoda</taxon>
        <taxon>Heterobranchia</taxon>
        <taxon>Euthyneura</taxon>
        <taxon>Panpulmonata</taxon>
        <taxon>Sacoglossa</taxon>
        <taxon>Placobranchoidea</taxon>
        <taxon>Plakobranchidae</taxon>
        <taxon>Elysia</taxon>
    </lineage>
</organism>
<dbReference type="Proteomes" id="UP001283361">
    <property type="component" value="Unassembled WGS sequence"/>
</dbReference>
<sequence>MRNLIFELRACVTDEYHTLRCDQVLVTRACGNFTQPVKFDDGSGVDPSQFPNWINYFVFNRLDRVLSNLSSARSGLECGTGVVRIVCDSNYRGPDSQIVGIDHFEKRVCPTNGLAPENYMATNIANCPHYLVLGLEFETCDAHDFVHNRFQHRKKIYGNRSARTMFVDPPSSAVISNVPG</sequence>
<name>A0AAE0ZCJ7_9GAST</name>
<dbReference type="EMBL" id="JAWDGP010004234">
    <property type="protein sequence ID" value="KAK3766386.1"/>
    <property type="molecule type" value="Genomic_DNA"/>
</dbReference>
<proteinExistence type="predicted"/>
<evidence type="ECO:0000313" key="2">
    <source>
        <dbReference type="Proteomes" id="UP001283361"/>
    </source>
</evidence>
<keyword evidence="2" id="KW-1185">Reference proteome</keyword>
<accession>A0AAE0ZCJ7</accession>
<gene>
    <name evidence="1" type="ORF">RRG08_056060</name>
</gene>
<evidence type="ECO:0000313" key="1">
    <source>
        <dbReference type="EMBL" id="KAK3766386.1"/>
    </source>
</evidence>
<reference evidence="1" key="1">
    <citation type="journal article" date="2023" name="G3 (Bethesda)">
        <title>A reference genome for the long-term kleptoplast-retaining sea slug Elysia crispata morphotype clarki.</title>
        <authorList>
            <person name="Eastman K.E."/>
            <person name="Pendleton A.L."/>
            <person name="Shaikh M.A."/>
            <person name="Suttiyut T."/>
            <person name="Ogas R."/>
            <person name="Tomko P."/>
            <person name="Gavelis G."/>
            <person name="Widhalm J.R."/>
            <person name="Wisecaver J.H."/>
        </authorList>
    </citation>
    <scope>NUCLEOTIDE SEQUENCE</scope>
    <source>
        <strain evidence="1">ECLA1</strain>
    </source>
</reference>
<protein>
    <submittedName>
        <fullName evidence="1">Uncharacterized protein</fullName>
    </submittedName>
</protein>
<dbReference type="AlphaFoldDB" id="A0AAE0ZCJ7"/>
<comment type="caution">
    <text evidence="1">The sequence shown here is derived from an EMBL/GenBank/DDBJ whole genome shotgun (WGS) entry which is preliminary data.</text>
</comment>